<proteinExistence type="predicted"/>
<dbReference type="EMBL" id="QFQP01000030">
    <property type="protein sequence ID" value="PZR07580.1"/>
    <property type="molecule type" value="Genomic_DNA"/>
</dbReference>
<feature type="domain" description="DUF4398" evidence="1">
    <location>
        <begin position="24"/>
        <end position="89"/>
    </location>
</feature>
<gene>
    <name evidence="2" type="ORF">DI536_27300</name>
</gene>
<dbReference type="AlphaFoldDB" id="A0A2W5SX49"/>
<dbReference type="PROSITE" id="PS51257">
    <property type="entry name" value="PROKAR_LIPOPROTEIN"/>
    <property type="match status" value="1"/>
</dbReference>
<dbReference type="Pfam" id="PF14346">
    <property type="entry name" value="DUF4398"/>
    <property type="match status" value="1"/>
</dbReference>
<evidence type="ECO:0000313" key="2">
    <source>
        <dbReference type="EMBL" id="PZR07580.1"/>
    </source>
</evidence>
<dbReference type="Gene3D" id="1.20.1270.390">
    <property type="match status" value="1"/>
</dbReference>
<organism evidence="2 3">
    <name type="scientific">Archangium gephyra</name>
    <dbReference type="NCBI Taxonomy" id="48"/>
    <lineage>
        <taxon>Bacteria</taxon>
        <taxon>Pseudomonadati</taxon>
        <taxon>Myxococcota</taxon>
        <taxon>Myxococcia</taxon>
        <taxon>Myxococcales</taxon>
        <taxon>Cystobacterineae</taxon>
        <taxon>Archangiaceae</taxon>
        <taxon>Archangium</taxon>
    </lineage>
</organism>
<reference evidence="2 3" key="1">
    <citation type="submission" date="2017-08" db="EMBL/GenBank/DDBJ databases">
        <title>Infants hospitalized years apart are colonized by the same room-sourced microbial strains.</title>
        <authorList>
            <person name="Brooks B."/>
            <person name="Olm M.R."/>
            <person name="Firek B.A."/>
            <person name="Baker R."/>
            <person name="Thomas B.C."/>
            <person name="Morowitz M.J."/>
            <person name="Banfield J.F."/>
        </authorList>
    </citation>
    <scope>NUCLEOTIDE SEQUENCE [LARGE SCALE GENOMIC DNA]</scope>
    <source>
        <strain evidence="2">S2_003_000_R2_14</strain>
    </source>
</reference>
<protein>
    <recommendedName>
        <fullName evidence="1">DUF4398 domain-containing protein</fullName>
    </recommendedName>
</protein>
<accession>A0A2W5SX49</accession>
<dbReference type="InterPro" id="IPR025511">
    <property type="entry name" value="DUF4398"/>
</dbReference>
<dbReference type="Proteomes" id="UP000249061">
    <property type="component" value="Unassembled WGS sequence"/>
</dbReference>
<comment type="caution">
    <text evidence="2">The sequence shown here is derived from an EMBL/GenBank/DDBJ whole genome shotgun (WGS) entry which is preliminary data.</text>
</comment>
<sequence>MRWVLPALIIGATGCGPVQSTALLIDTETMLGAAKTAQADKLAPYEWTAANLYLAKSKEEVGYSDFEQAVDYAKKAVDFATRARDTALKVGKRNESISSEPPVPAQ</sequence>
<evidence type="ECO:0000259" key="1">
    <source>
        <dbReference type="Pfam" id="PF14346"/>
    </source>
</evidence>
<name>A0A2W5SX49_9BACT</name>
<evidence type="ECO:0000313" key="3">
    <source>
        <dbReference type="Proteomes" id="UP000249061"/>
    </source>
</evidence>